<evidence type="ECO:0000256" key="2">
    <source>
        <dbReference type="ARBA" id="ARBA00022692"/>
    </source>
</evidence>
<dbReference type="PANTHER" id="PTHR47804">
    <property type="entry name" value="60S RIBOSOMAL PROTEIN L19"/>
    <property type="match status" value="1"/>
</dbReference>
<evidence type="ECO:0000313" key="8">
    <source>
        <dbReference type="Proteomes" id="UP000292702"/>
    </source>
</evidence>
<dbReference type="GO" id="GO:0016020">
    <property type="term" value="C:membrane"/>
    <property type="evidence" value="ECO:0007669"/>
    <property type="project" value="UniProtKB-SubCell"/>
</dbReference>
<evidence type="ECO:0000256" key="1">
    <source>
        <dbReference type="ARBA" id="ARBA00004141"/>
    </source>
</evidence>
<evidence type="ECO:0000259" key="6">
    <source>
        <dbReference type="Pfam" id="PF13515"/>
    </source>
</evidence>
<name>A0A4R0RQJ0_9APHY</name>
<dbReference type="InterPro" id="IPR052430">
    <property type="entry name" value="IVT-Associated"/>
</dbReference>
<dbReference type="AlphaFoldDB" id="A0A4R0RQJ0"/>
<feature type="transmembrane region" description="Helical" evidence="5">
    <location>
        <begin position="168"/>
        <end position="189"/>
    </location>
</feature>
<comment type="subcellular location">
    <subcellularLocation>
        <location evidence="1">Membrane</location>
        <topology evidence="1">Multi-pass membrane protein</topology>
    </subcellularLocation>
</comment>
<comment type="caution">
    <text evidence="7">The sequence shown here is derived from an EMBL/GenBank/DDBJ whole genome shotgun (WGS) entry which is preliminary data.</text>
</comment>
<evidence type="ECO:0000313" key="7">
    <source>
        <dbReference type="EMBL" id="TCD67659.1"/>
    </source>
</evidence>
<sequence length="959" mass="108632">MVPIRHAVNFLSTVRIAIVTYTRLFISKRALSRLLSTLLCSIIISIRPFSRLGGFYPFLALSLKELVFSVQENLAQQLELTVLNIMGALLGIGLSTLSKFGASRTPLDSASGRAICAVTLIVISFFAGLIKSRLPRLQLSTRISCFVSVWILTMNIGVPHRVLPDSGAFLWITLCAAIICLFSLVAVMLPFRWVSTNFEHDIACSFAALQQCLSISLSSNFSGGIPSLAEREAYNALQARMLTTSIKLNENYSQAAFELRTGYLSLRSIRPLITTIEHVRRELAWGMPLKKPPDLRNNMKSPVRTEHSPSDVFKAIIGPTAHNLGSAVLESMRAVEATVVLAFHRNDVSVARLPPYFSEEKDSSWHAAQLSAIQEAQMQLGVATEESQDKLGLLYKDVEMGNETPRMEVPSRSQRTFTTAAWLWWRYSRWLRRWWQHCTSPNVSSSFAWSPALVSDDPAAKLSVNLALDQHMIQTSDAIHLSENERRQGLAEYAKGLAKRRKREKDMASLHSAEGKSRWSIGWMWCRFTSSLHWLWMNSGMLDLRIRLWMLHRSLKNSHHLQHALKNAVGVTILSFPAFLPSTSAGFRWYQAWHGQWMTISYLWVLETNTGATWRTGYLRILGTVIGAIYAYVVWAICRVNPYGLVVLITTADIPITWLITKTNLTPLAVPCSVAIPPIVFARYVDPGMTQPIIDLTLLRALMITAGMVAALLMNSLVWPRHCRVLFLSHTSKTFGLLSSLYLTLSHEMFISRNTWVVDDRRRTLKLEFQTRNELYRLSALITTMQDELGLLPKPIRHYRKVVLNMQKALDLLTGLRKIRENIPRQETVIDVFTERRAFMSCICILLFACQHAFRTREPLPQFLPSARHALDTLEHHMHNCLRKAPRDDARAFGVQLGYVFAEQETMRNMVETLEKLLELSGELFGTSAWLTQDAAWSTSTMADEGNDGWYSTLKWDDV</sequence>
<organism evidence="7 8">
    <name type="scientific">Steccherinum ochraceum</name>
    <dbReference type="NCBI Taxonomy" id="92696"/>
    <lineage>
        <taxon>Eukaryota</taxon>
        <taxon>Fungi</taxon>
        <taxon>Dikarya</taxon>
        <taxon>Basidiomycota</taxon>
        <taxon>Agaricomycotina</taxon>
        <taxon>Agaricomycetes</taxon>
        <taxon>Polyporales</taxon>
        <taxon>Steccherinaceae</taxon>
        <taxon>Steccherinum</taxon>
    </lineage>
</organism>
<accession>A0A4R0RQJ0</accession>
<dbReference type="Proteomes" id="UP000292702">
    <property type="component" value="Unassembled WGS sequence"/>
</dbReference>
<keyword evidence="3 5" id="KW-1133">Transmembrane helix</keyword>
<evidence type="ECO:0000256" key="4">
    <source>
        <dbReference type="ARBA" id="ARBA00023136"/>
    </source>
</evidence>
<feature type="transmembrane region" description="Helical" evidence="5">
    <location>
        <begin position="110"/>
        <end position="130"/>
    </location>
</feature>
<evidence type="ECO:0000256" key="5">
    <source>
        <dbReference type="SAM" id="Phobius"/>
    </source>
</evidence>
<feature type="domain" description="Integral membrane bound transporter" evidence="6">
    <location>
        <begin position="588"/>
        <end position="714"/>
    </location>
</feature>
<dbReference type="Pfam" id="PF13515">
    <property type="entry name" value="FUSC_2"/>
    <property type="match status" value="1"/>
</dbReference>
<dbReference type="OrthoDB" id="68611at2759"/>
<evidence type="ECO:0000256" key="3">
    <source>
        <dbReference type="ARBA" id="ARBA00022989"/>
    </source>
</evidence>
<protein>
    <recommendedName>
        <fullName evidence="6">Integral membrane bound transporter domain-containing protein</fullName>
    </recommendedName>
</protein>
<feature type="transmembrane region" description="Helical" evidence="5">
    <location>
        <begin position="618"/>
        <end position="637"/>
    </location>
</feature>
<keyword evidence="2 5" id="KW-0812">Transmembrane</keyword>
<dbReference type="EMBL" id="RWJN01000090">
    <property type="protein sequence ID" value="TCD67659.1"/>
    <property type="molecule type" value="Genomic_DNA"/>
</dbReference>
<gene>
    <name evidence="7" type="ORF">EIP91_012169</name>
</gene>
<feature type="transmembrane region" description="Helical" evidence="5">
    <location>
        <begin position="38"/>
        <end position="60"/>
    </location>
</feature>
<reference evidence="7 8" key="1">
    <citation type="submission" date="2018-11" db="EMBL/GenBank/DDBJ databases">
        <title>Genome assembly of Steccherinum ochraceum LE-BIN_3174, the white-rot fungus of the Steccherinaceae family (The Residual Polyporoid clade, Polyporales, Basidiomycota).</title>
        <authorList>
            <person name="Fedorova T.V."/>
            <person name="Glazunova O.A."/>
            <person name="Landesman E.O."/>
            <person name="Moiseenko K.V."/>
            <person name="Psurtseva N.V."/>
            <person name="Savinova O.S."/>
            <person name="Shakhova N.V."/>
            <person name="Tyazhelova T.V."/>
            <person name="Vasina D.V."/>
        </authorList>
    </citation>
    <scope>NUCLEOTIDE SEQUENCE [LARGE SCALE GENOMIC DNA]</scope>
    <source>
        <strain evidence="7 8">LE-BIN_3174</strain>
    </source>
</reference>
<keyword evidence="4 5" id="KW-0472">Membrane</keyword>
<dbReference type="STRING" id="92696.A0A4R0RQJ0"/>
<dbReference type="InterPro" id="IPR049453">
    <property type="entry name" value="Memb_transporter_dom"/>
</dbReference>
<keyword evidence="8" id="KW-1185">Reference proteome</keyword>
<proteinExistence type="predicted"/>
<dbReference type="PANTHER" id="PTHR47804:SF3">
    <property type="entry name" value="PROTEIN BRE4"/>
    <property type="match status" value="1"/>
</dbReference>
<feature type="transmembrane region" description="Helical" evidence="5">
    <location>
        <begin position="697"/>
        <end position="718"/>
    </location>
</feature>